<dbReference type="Gramene" id="evm.model.ctgX2.53">
    <property type="protein sequence ID" value="cds.evm.model.ctgX2.53"/>
    <property type="gene ID" value="evm.TU.ctgX2.53"/>
</dbReference>
<name>A0A803QRZ0_CANSA</name>
<keyword evidence="2" id="KW-1185">Reference proteome</keyword>
<sequence length="83" mass="9525">HRHRFSVPQYSNPRSQDLDHYYCPRLLVLPKVPFLEVGLDQDWCFVPTALWSLMGSMFMLEFSSALGPESSLGQILSWASHCP</sequence>
<accession>A0A803QRZ0</accession>
<dbReference type="EnsemblPlants" id="evm.model.ctgX2.53">
    <property type="protein sequence ID" value="cds.evm.model.ctgX2.53"/>
    <property type="gene ID" value="evm.TU.ctgX2.53"/>
</dbReference>
<dbReference type="AlphaFoldDB" id="A0A803QRZ0"/>
<evidence type="ECO:0000313" key="2">
    <source>
        <dbReference type="Proteomes" id="UP000596661"/>
    </source>
</evidence>
<dbReference type="Proteomes" id="UP000596661">
    <property type="component" value="Unassembled WGS sequence"/>
</dbReference>
<protein>
    <submittedName>
        <fullName evidence="1">Uncharacterized protein</fullName>
    </submittedName>
</protein>
<evidence type="ECO:0000313" key="1">
    <source>
        <dbReference type="EnsemblPlants" id="cds.evm.model.ctgX2.53"/>
    </source>
</evidence>
<organism evidence="1 2">
    <name type="scientific">Cannabis sativa</name>
    <name type="common">Hemp</name>
    <name type="synonym">Marijuana</name>
    <dbReference type="NCBI Taxonomy" id="3483"/>
    <lineage>
        <taxon>Eukaryota</taxon>
        <taxon>Viridiplantae</taxon>
        <taxon>Streptophyta</taxon>
        <taxon>Embryophyta</taxon>
        <taxon>Tracheophyta</taxon>
        <taxon>Spermatophyta</taxon>
        <taxon>Magnoliopsida</taxon>
        <taxon>eudicotyledons</taxon>
        <taxon>Gunneridae</taxon>
        <taxon>Pentapetalae</taxon>
        <taxon>rosids</taxon>
        <taxon>fabids</taxon>
        <taxon>Rosales</taxon>
        <taxon>Cannabaceae</taxon>
        <taxon>Cannabis</taxon>
    </lineage>
</organism>
<reference evidence="1" key="1">
    <citation type="submission" date="2021-03" db="UniProtKB">
        <authorList>
            <consortium name="EnsemblPlants"/>
        </authorList>
    </citation>
    <scope>IDENTIFICATION</scope>
</reference>
<proteinExistence type="predicted"/>